<dbReference type="AlphaFoldDB" id="A0A9P7BWC7"/>
<dbReference type="EMBL" id="JAANQT010000191">
    <property type="protein sequence ID" value="KAG1313472.1"/>
    <property type="molecule type" value="Genomic_DNA"/>
</dbReference>
<feature type="region of interest" description="Disordered" evidence="1">
    <location>
        <begin position="65"/>
        <end position="84"/>
    </location>
</feature>
<evidence type="ECO:0000313" key="2">
    <source>
        <dbReference type="EMBL" id="KAG1313472.1"/>
    </source>
</evidence>
<reference evidence="2" key="1">
    <citation type="journal article" date="2020" name="Microb. Genom.">
        <title>Genetic diversity of clinical and environmental Mucorales isolates obtained from an investigation of mucormycosis cases among solid organ transplant recipients.</title>
        <authorList>
            <person name="Nguyen M.H."/>
            <person name="Kaul D."/>
            <person name="Muto C."/>
            <person name="Cheng S.J."/>
            <person name="Richter R.A."/>
            <person name="Bruno V.M."/>
            <person name="Liu G."/>
            <person name="Beyhan S."/>
            <person name="Sundermann A.J."/>
            <person name="Mounaud S."/>
            <person name="Pasculle A.W."/>
            <person name="Nierman W.C."/>
            <person name="Driscoll E."/>
            <person name="Cumbie R."/>
            <person name="Clancy C.J."/>
            <person name="Dupont C.L."/>
        </authorList>
    </citation>
    <scope>NUCLEOTIDE SEQUENCE</scope>
    <source>
        <strain evidence="2">GL11</strain>
    </source>
</reference>
<keyword evidence="3" id="KW-1185">Reference proteome</keyword>
<comment type="caution">
    <text evidence="2">The sequence shown here is derived from an EMBL/GenBank/DDBJ whole genome shotgun (WGS) entry which is preliminary data.</text>
</comment>
<gene>
    <name evidence="2" type="ORF">G6F64_002230</name>
</gene>
<feature type="region of interest" description="Disordered" evidence="1">
    <location>
        <begin position="18"/>
        <end position="39"/>
    </location>
</feature>
<evidence type="ECO:0000313" key="3">
    <source>
        <dbReference type="Proteomes" id="UP000716291"/>
    </source>
</evidence>
<evidence type="ECO:0000256" key="1">
    <source>
        <dbReference type="SAM" id="MobiDB-lite"/>
    </source>
</evidence>
<accession>A0A9P7BWC7</accession>
<dbReference type="Proteomes" id="UP000716291">
    <property type="component" value="Unassembled WGS sequence"/>
</dbReference>
<organism evidence="2 3">
    <name type="scientific">Rhizopus oryzae</name>
    <name type="common">Mucormycosis agent</name>
    <name type="synonym">Rhizopus arrhizus var. delemar</name>
    <dbReference type="NCBI Taxonomy" id="64495"/>
    <lineage>
        <taxon>Eukaryota</taxon>
        <taxon>Fungi</taxon>
        <taxon>Fungi incertae sedis</taxon>
        <taxon>Mucoromycota</taxon>
        <taxon>Mucoromycotina</taxon>
        <taxon>Mucoromycetes</taxon>
        <taxon>Mucorales</taxon>
        <taxon>Mucorineae</taxon>
        <taxon>Rhizopodaceae</taxon>
        <taxon>Rhizopus</taxon>
    </lineage>
</organism>
<sequence length="144" mass="17390">MPKTPPLLIPTNWSLDDNTYSDVHKPIEEESSEGNNENDYMLLKQGEENDFIQQQSQIHSATLFQKADTQQHQQQEEEEEHSWEETIQELQSEFQSYMEEYKQIKKDLDMKKKALYLEIIERKEYLERRGADIYQKWDVLKEFI</sequence>
<proteinExistence type="predicted"/>
<protein>
    <submittedName>
        <fullName evidence="2">Uncharacterized protein</fullName>
    </submittedName>
</protein>
<name>A0A9P7BWC7_RHIOR</name>